<gene>
    <name evidence="1" type="ORF">PSSM7_047</name>
</gene>
<dbReference type="Proteomes" id="UP000006532">
    <property type="component" value="Segment"/>
</dbReference>
<dbReference type="RefSeq" id="YP_004324878.1">
    <property type="nucleotide sequence ID" value="NC_015290.1"/>
</dbReference>
<sequence>MTIGIHSAILIKDQKMILKDALLLYVSDLQKKHFGAKVIDKDDYLSKMKEVEEIVRILHLNDLYKYR</sequence>
<dbReference type="KEGG" id="vg:10329558"/>
<organism evidence="1 2">
    <name type="scientific">Prochlorococcus phage P-SSM7</name>
    <dbReference type="NCBI Taxonomy" id="445688"/>
    <lineage>
        <taxon>Viruses</taxon>
        <taxon>Duplodnaviria</taxon>
        <taxon>Heunggongvirae</taxon>
        <taxon>Uroviricota</taxon>
        <taxon>Caudoviricetes</taxon>
        <taxon>Pantevenvirales</taxon>
        <taxon>Kyanoviridae</taxon>
        <taxon>Palaemonvirus</taxon>
        <taxon>Palaemonvirus pssm7</taxon>
    </lineage>
</organism>
<dbReference type="GeneID" id="10329558"/>
<name>E3SNG5_9CAUD</name>
<evidence type="ECO:0000313" key="1">
    <source>
        <dbReference type="EMBL" id="ADO99056.1"/>
    </source>
</evidence>
<reference evidence="1 2" key="1">
    <citation type="journal article" date="2010" name="Environ. Microbiol.">
        <title>Genomic analysis of oceanic cyanobacterial myoviruses compared with T4-like myoviruses from diverse hosts and environments.</title>
        <authorList>
            <person name="Sullivan M.B."/>
            <person name="Huang K.H."/>
            <person name="Ignacio-Espinoza J.C."/>
            <person name="Berlin A.M."/>
            <person name="Kelly L."/>
            <person name="Weigele P.R."/>
            <person name="DeFrancesco A.S."/>
            <person name="Kern S.E."/>
            <person name="Thompson L.R."/>
            <person name="Young S."/>
            <person name="Yandava C."/>
            <person name="Fu R."/>
            <person name="Krastins B."/>
            <person name="Chase M."/>
            <person name="Sarracino D."/>
            <person name="Osburne M.S."/>
            <person name="Henn M.R."/>
            <person name="Chisholm S.W."/>
        </authorList>
    </citation>
    <scope>NUCLEOTIDE SEQUENCE [LARGE SCALE GENOMIC DNA]</scope>
    <source>
        <strain evidence="1">NATL1A-15</strain>
    </source>
</reference>
<dbReference type="OrthoDB" id="25774at10239"/>
<keyword evidence="2" id="KW-1185">Reference proteome</keyword>
<accession>E3SNG5</accession>
<evidence type="ECO:0000313" key="2">
    <source>
        <dbReference type="Proteomes" id="UP000006532"/>
    </source>
</evidence>
<dbReference type="EMBL" id="GU071103">
    <property type="protein sequence ID" value="ADO99056.1"/>
    <property type="molecule type" value="Genomic_DNA"/>
</dbReference>
<proteinExistence type="predicted"/>
<protein>
    <submittedName>
        <fullName evidence="1">Uncharacterized protein</fullName>
    </submittedName>
</protein>